<sequence>MDVQAPLNSTDLFSAKGLVVVITGGGSGIGLAYASTLYQNGAAKIYILGRRQNVLEDAIKTVEASPSAPQKASHVLEAIACDVIDRASVASAVEKITKDTGYVDVLINNAGILGPTNGGDLYKATSIEQVRDAMLQGFGEGGWDAAMRINTQAVVGVSAAFLPLLDAANARRGWASGKVEGEGNPRAQDTSALEKIGADKDDDRMAQIITTASVASFMRYVTAGLAYNASKSAAAQLGKILASVLAPWGVRSNVVAPGPYPSEMTKSRDPRFGTGQVPQGRMGGVNDVAGLLLFLVGKGGAYVNGTVQVTDGGRMGVFPGTY</sequence>
<dbReference type="PROSITE" id="PS00061">
    <property type="entry name" value="ADH_SHORT"/>
    <property type="match status" value="1"/>
</dbReference>
<name>A0A6A5VD07_9PLEO</name>
<dbReference type="InterPro" id="IPR036291">
    <property type="entry name" value="NAD(P)-bd_dom_sf"/>
</dbReference>
<dbReference type="CDD" id="cd05233">
    <property type="entry name" value="SDR_c"/>
    <property type="match status" value="1"/>
</dbReference>
<proteinExistence type="inferred from homology"/>
<evidence type="ECO:0000256" key="3">
    <source>
        <dbReference type="ARBA" id="ARBA00023002"/>
    </source>
</evidence>
<dbReference type="Pfam" id="PF13561">
    <property type="entry name" value="adh_short_C2"/>
    <property type="match status" value="1"/>
</dbReference>
<evidence type="ECO:0000256" key="1">
    <source>
        <dbReference type="ARBA" id="ARBA00006484"/>
    </source>
</evidence>
<dbReference type="InterPro" id="IPR052178">
    <property type="entry name" value="Sec_Metab_Biosynth_SDR"/>
</dbReference>
<dbReference type="EMBL" id="ML976672">
    <property type="protein sequence ID" value="KAF1975034.1"/>
    <property type="molecule type" value="Genomic_DNA"/>
</dbReference>
<dbReference type="Proteomes" id="UP000800036">
    <property type="component" value="Unassembled WGS sequence"/>
</dbReference>
<dbReference type="InterPro" id="IPR002347">
    <property type="entry name" value="SDR_fam"/>
</dbReference>
<evidence type="ECO:0000256" key="4">
    <source>
        <dbReference type="RuleBase" id="RU000363"/>
    </source>
</evidence>
<protein>
    <submittedName>
        <fullName evidence="5">NAD(P)-binding protein</fullName>
    </submittedName>
</protein>
<dbReference type="PANTHER" id="PTHR43618">
    <property type="entry name" value="7-ALPHA-HYDROXYSTEROID DEHYDROGENASE"/>
    <property type="match status" value="1"/>
</dbReference>
<reference evidence="5" key="1">
    <citation type="journal article" date="2020" name="Stud. Mycol.">
        <title>101 Dothideomycetes genomes: a test case for predicting lifestyles and emergence of pathogens.</title>
        <authorList>
            <person name="Haridas S."/>
            <person name="Albert R."/>
            <person name="Binder M."/>
            <person name="Bloem J."/>
            <person name="Labutti K."/>
            <person name="Salamov A."/>
            <person name="Andreopoulos B."/>
            <person name="Baker S."/>
            <person name="Barry K."/>
            <person name="Bills G."/>
            <person name="Bluhm B."/>
            <person name="Cannon C."/>
            <person name="Castanera R."/>
            <person name="Culley D."/>
            <person name="Daum C."/>
            <person name="Ezra D."/>
            <person name="Gonzalez J."/>
            <person name="Henrissat B."/>
            <person name="Kuo A."/>
            <person name="Liang C."/>
            <person name="Lipzen A."/>
            <person name="Lutzoni F."/>
            <person name="Magnuson J."/>
            <person name="Mondo S."/>
            <person name="Nolan M."/>
            <person name="Ohm R."/>
            <person name="Pangilinan J."/>
            <person name="Park H.-J."/>
            <person name="Ramirez L."/>
            <person name="Alfaro M."/>
            <person name="Sun H."/>
            <person name="Tritt A."/>
            <person name="Yoshinaga Y."/>
            <person name="Zwiers L.-H."/>
            <person name="Turgeon B."/>
            <person name="Goodwin S."/>
            <person name="Spatafora J."/>
            <person name="Crous P."/>
            <person name="Grigoriev I."/>
        </authorList>
    </citation>
    <scope>NUCLEOTIDE SEQUENCE</scope>
    <source>
        <strain evidence="5">CBS 107.79</strain>
    </source>
</reference>
<gene>
    <name evidence="5" type="ORF">BU23DRAFT_552867</name>
</gene>
<dbReference type="PRINTS" id="PR00081">
    <property type="entry name" value="GDHRDH"/>
</dbReference>
<organism evidence="5 6">
    <name type="scientific">Bimuria novae-zelandiae CBS 107.79</name>
    <dbReference type="NCBI Taxonomy" id="1447943"/>
    <lineage>
        <taxon>Eukaryota</taxon>
        <taxon>Fungi</taxon>
        <taxon>Dikarya</taxon>
        <taxon>Ascomycota</taxon>
        <taxon>Pezizomycotina</taxon>
        <taxon>Dothideomycetes</taxon>
        <taxon>Pleosporomycetidae</taxon>
        <taxon>Pleosporales</taxon>
        <taxon>Massarineae</taxon>
        <taxon>Didymosphaeriaceae</taxon>
        <taxon>Bimuria</taxon>
    </lineage>
</organism>
<keyword evidence="3" id="KW-0560">Oxidoreductase</keyword>
<comment type="similarity">
    <text evidence="1 4">Belongs to the short-chain dehydrogenases/reductases (SDR) family.</text>
</comment>
<dbReference type="AlphaFoldDB" id="A0A6A5VD07"/>
<evidence type="ECO:0000313" key="5">
    <source>
        <dbReference type="EMBL" id="KAF1975034.1"/>
    </source>
</evidence>
<dbReference type="InterPro" id="IPR020904">
    <property type="entry name" value="Sc_DH/Rdtase_CS"/>
</dbReference>
<keyword evidence="6" id="KW-1185">Reference proteome</keyword>
<dbReference type="Gene3D" id="3.40.50.720">
    <property type="entry name" value="NAD(P)-binding Rossmann-like Domain"/>
    <property type="match status" value="1"/>
</dbReference>
<dbReference type="OrthoDB" id="2898618at2759"/>
<dbReference type="PRINTS" id="PR00080">
    <property type="entry name" value="SDRFAMILY"/>
</dbReference>
<keyword evidence="2" id="KW-0521">NADP</keyword>
<evidence type="ECO:0000256" key="2">
    <source>
        <dbReference type="ARBA" id="ARBA00022857"/>
    </source>
</evidence>
<dbReference type="SUPFAM" id="SSF51735">
    <property type="entry name" value="NAD(P)-binding Rossmann-fold domains"/>
    <property type="match status" value="1"/>
</dbReference>
<evidence type="ECO:0000313" key="6">
    <source>
        <dbReference type="Proteomes" id="UP000800036"/>
    </source>
</evidence>
<accession>A0A6A5VD07</accession>
<dbReference type="PANTHER" id="PTHR43618:SF18">
    <property type="entry name" value="SHORT CHAIN DEHYDROGENASE_REDUCTASE FAMILY (AFU_ORTHOLOGUE AFUA_5G12480)"/>
    <property type="match status" value="1"/>
</dbReference>
<dbReference type="Pfam" id="PF00106">
    <property type="entry name" value="adh_short"/>
    <property type="match status" value="1"/>
</dbReference>
<dbReference type="GO" id="GO:0016491">
    <property type="term" value="F:oxidoreductase activity"/>
    <property type="evidence" value="ECO:0007669"/>
    <property type="project" value="UniProtKB-KW"/>
</dbReference>